<dbReference type="EMBL" id="QUTF01018786">
    <property type="protein sequence ID" value="RHZ01303.1"/>
    <property type="molecule type" value="Genomic_DNA"/>
</dbReference>
<evidence type="ECO:0000313" key="3">
    <source>
        <dbReference type="Proteomes" id="UP000286510"/>
    </source>
</evidence>
<gene>
    <name evidence="2" type="ORF">DYB26_009015</name>
</gene>
<dbReference type="AlphaFoldDB" id="A0A418DWH2"/>
<feature type="region of interest" description="Disordered" evidence="1">
    <location>
        <begin position="54"/>
        <end position="124"/>
    </location>
</feature>
<proteinExistence type="predicted"/>
<comment type="caution">
    <text evidence="2">The sequence shown here is derived from an EMBL/GenBank/DDBJ whole genome shotgun (WGS) entry which is preliminary data.</text>
</comment>
<evidence type="ECO:0000313" key="2">
    <source>
        <dbReference type="EMBL" id="RHZ01303.1"/>
    </source>
</evidence>
<accession>A0A418DWH2</accession>
<feature type="compositionally biased region" description="Basic and acidic residues" evidence="1">
    <location>
        <begin position="115"/>
        <end position="124"/>
    </location>
</feature>
<sequence>DAVVAVYITETSKSADSMLGYESVLHKSFSADPTTEYYQHEHVILTHLVLTELATTPPPSTSPRNPSTTAPVSQQPTHISSQRPTTASQQHQDEHDDMGPPLTQTRFAAKWKKFRRDDSDTSMF</sequence>
<dbReference type="Proteomes" id="UP000286510">
    <property type="component" value="Unassembled WGS sequence"/>
</dbReference>
<name>A0A418DWH2_APHAT</name>
<organism evidence="2 3">
    <name type="scientific">Aphanomyces astaci</name>
    <name type="common">Crayfish plague agent</name>
    <dbReference type="NCBI Taxonomy" id="112090"/>
    <lineage>
        <taxon>Eukaryota</taxon>
        <taxon>Sar</taxon>
        <taxon>Stramenopiles</taxon>
        <taxon>Oomycota</taxon>
        <taxon>Saprolegniomycetes</taxon>
        <taxon>Saprolegniales</taxon>
        <taxon>Verrucalvaceae</taxon>
        <taxon>Aphanomyces</taxon>
    </lineage>
</organism>
<evidence type="ECO:0000256" key="1">
    <source>
        <dbReference type="SAM" id="MobiDB-lite"/>
    </source>
</evidence>
<reference evidence="2 3" key="1">
    <citation type="submission" date="2018-08" db="EMBL/GenBank/DDBJ databases">
        <title>Aphanomyces genome sequencing and annotation.</title>
        <authorList>
            <person name="Minardi D."/>
            <person name="Oidtmann B."/>
            <person name="Van Der Giezen M."/>
            <person name="Studholme D.J."/>
        </authorList>
    </citation>
    <scope>NUCLEOTIDE SEQUENCE [LARGE SCALE GENOMIC DNA]</scope>
    <source>
        <strain evidence="2 3">FDL457</strain>
    </source>
</reference>
<feature type="non-terminal residue" evidence="2">
    <location>
        <position position="1"/>
    </location>
</feature>
<protein>
    <submittedName>
        <fullName evidence="2">Uncharacterized protein</fullName>
    </submittedName>
</protein>
<feature type="compositionally biased region" description="Polar residues" evidence="1">
    <location>
        <begin position="70"/>
        <end position="90"/>
    </location>
</feature>